<dbReference type="InterPro" id="IPR008974">
    <property type="entry name" value="TRAF-like"/>
</dbReference>
<evidence type="ECO:0000313" key="3">
    <source>
        <dbReference type="Proteomes" id="UP000796880"/>
    </source>
</evidence>
<dbReference type="InterPro" id="IPR002083">
    <property type="entry name" value="MATH/TRAF_dom"/>
</dbReference>
<accession>A0A8K0ECB9</accession>
<dbReference type="SMART" id="SM00061">
    <property type="entry name" value="MATH"/>
    <property type="match status" value="1"/>
</dbReference>
<dbReference type="CDD" id="cd00121">
    <property type="entry name" value="MATH"/>
    <property type="match status" value="1"/>
</dbReference>
<dbReference type="SUPFAM" id="SSF49599">
    <property type="entry name" value="TRAF domain-like"/>
    <property type="match status" value="1"/>
</dbReference>
<feature type="domain" description="MATH" evidence="1">
    <location>
        <begin position="19"/>
        <end position="155"/>
    </location>
</feature>
<evidence type="ECO:0000259" key="1">
    <source>
        <dbReference type="PROSITE" id="PS50144"/>
    </source>
</evidence>
<dbReference type="Pfam" id="PF22486">
    <property type="entry name" value="MATH_2"/>
    <property type="match status" value="1"/>
</dbReference>
<evidence type="ECO:0000313" key="2">
    <source>
        <dbReference type="EMBL" id="KAF3441172.1"/>
    </source>
</evidence>
<proteinExistence type="predicted"/>
<sequence length="161" mass="18568">MRSAIMIPGTVSYKRDLPPAHYSLKVDSYTLLSSEFGTEKYDGSVFEAGGHKWRLSFYPNGDTKNNGNDHISLYLGIVETDTYNCAWEVNVIFMLFVYNQIEDKCLTIQDCDGGVKRFHEMKKQWGYARLLSLKTFKDSSNGYLFNDSCVWSGDFCYKLLW</sequence>
<reference evidence="2" key="1">
    <citation type="submission" date="2020-03" db="EMBL/GenBank/DDBJ databases">
        <title>A high-quality chromosome-level genome assembly of a woody plant with both climbing and erect habits, Rhamnella rubrinervis.</title>
        <authorList>
            <person name="Lu Z."/>
            <person name="Yang Y."/>
            <person name="Zhu X."/>
            <person name="Sun Y."/>
        </authorList>
    </citation>
    <scope>NUCLEOTIDE SEQUENCE</scope>
    <source>
        <strain evidence="2">BYM</strain>
        <tissue evidence="2">Leaf</tissue>
    </source>
</reference>
<organism evidence="2 3">
    <name type="scientific">Rhamnella rubrinervis</name>
    <dbReference type="NCBI Taxonomy" id="2594499"/>
    <lineage>
        <taxon>Eukaryota</taxon>
        <taxon>Viridiplantae</taxon>
        <taxon>Streptophyta</taxon>
        <taxon>Embryophyta</taxon>
        <taxon>Tracheophyta</taxon>
        <taxon>Spermatophyta</taxon>
        <taxon>Magnoliopsida</taxon>
        <taxon>eudicotyledons</taxon>
        <taxon>Gunneridae</taxon>
        <taxon>Pentapetalae</taxon>
        <taxon>rosids</taxon>
        <taxon>fabids</taxon>
        <taxon>Rosales</taxon>
        <taxon>Rhamnaceae</taxon>
        <taxon>rhamnoid group</taxon>
        <taxon>Rhamneae</taxon>
        <taxon>Rhamnella</taxon>
    </lineage>
</organism>
<gene>
    <name evidence="2" type="ORF">FNV43_RR15084</name>
</gene>
<dbReference type="PANTHER" id="PTHR46162">
    <property type="entry name" value="TRAF-LIKE FAMILY PROTEIN"/>
    <property type="match status" value="1"/>
</dbReference>
<keyword evidence="3" id="KW-1185">Reference proteome</keyword>
<name>A0A8K0ECB9_9ROSA</name>
<dbReference type="OrthoDB" id="1194116at2759"/>
<dbReference type="AlphaFoldDB" id="A0A8K0ECB9"/>
<dbReference type="Gene3D" id="2.60.210.10">
    <property type="entry name" value="Apoptosis, Tumor Necrosis Factor Receptor Associated Protein 2, Chain A"/>
    <property type="match status" value="1"/>
</dbReference>
<dbReference type="PROSITE" id="PS50144">
    <property type="entry name" value="MATH"/>
    <property type="match status" value="1"/>
</dbReference>
<dbReference type="PANTHER" id="PTHR46162:SF40">
    <property type="entry name" value="TRAF-LIKE FAMILY PROTEIN"/>
    <property type="match status" value="1"/>
</dbReference>
<comment type="caution">
    <text evidence="2">The sequence shown here is derived from an EMBL/GenBank/DDBJ whole genome shotgun (WGS) entry which is preliminary data.</text>
</comment>
<dbReference type="Proteomes" id="UP000796880">
    <property type="component" value="Unassembled WGS sequence"/>
</dbReference>
<dbReference type="EMBL" id="VOIH02000007">
    <property type="protein sequence ID" value="KAF3441172.1"/>
    <property type="molecule type" value="Genomic_DNA"/>
</dbReference>
<protein>
    <recommendedName>
        <fullName evidence="1">MATH domain-containing protein</fullName>
    </recommendedName>
</protein>